<dbReference type="InterPro" id="IPR003587">
    <property type="entry name" value="Hint_dom_N"/>
</dbReference>
<evidence type="ECO:0000313" key="2">
    <source>
        <dbReference type="EMBL" id="RZG66377.1"/>
    </source>
</evidence>
<proteinExistence type="predicted"/>
<dbReference type="SUPFAM" id="SSF51294">
    <property type="entry name" value="Hedgehog/intein (Hint) domain"/>
    <property type="match status" value="1"/>
</dbReference>
<accession>A0A4Q7AVA7</accession>
<dbReference type="EMBL" id="SGSU01000011">
    <property type="protein sequence ID" value="RZG66377.1"/>
    <property type="molecule type" value="Genomic_DNA"/>
</dbReference>
<dbReference type="RefSeq" id="WP_130146300.1">
    <property type="nucleotide sequence ID" value="NZ_SGSU01000011.1"/>
</dbReference>
<gene>
    <name evidence="2" type="ORF">EXE25_10985</name>
</gene>
<dbReference type="InterPro" id="IPR030934">
    <property type="entry name" value="Intein_C"/>
</dbReference>
<evidence type="ECO:0000259" key="1">
    <source>
        <dbReference type="SMART" id="SM00306"/>
    </source>
</evidence>
<dbReference type="SMART" id="SM00306">
    <property type="entry name" value="HintN"/>
    <property type="match status" value="1"/>
</dbReference>
<comment type="caution">
    <text evidence="2">The sequence shown here is derived from an EMBL/GenBank/DDBJ whole genome shotgun (WGS) entry which is preliminary data.</text>
</comment>
<reference evidence="2 3" key="1">
    <citation type="submission" date="2019-02" db="EMBL/GenBank/DDBJ databases">
        <title>The Batch Genome Submission of Acinetobacter spp. strains.</title>
        <authorList>
            <person name="Qin J."/>
            <person name="Hu Y."/>
            <person name="Ye H."/>
            <person name="Wei L."/>
            <person name="Feng Y."/>
            <person name="Zong Z."/>
        </authorList>
    </citation>
    <scope>NUCLEOTIDE SEQUENCE [LARGE SCALE GENOMIC DNA]</scope>
    <source>
        <strain evidence="2 3">WCHABo060081</strain>
    </source>
</reference>
<dbReference type="NCBIfam" id="TIGR01443">
    <property type="entry name" value="intein_Cterm"/>
    <property type="match status" value="1"/>
</dbReference>
<sequence length="305" mass="34939">MLKEELEQQNNHSLTNDNQKIQGFDKFDHRCFVGGTLVHTERGLVQIQDIQIGERVLSADPITGQQSYQAVTKVIKTENQRVIFMEFEYQLEPELSLFEKLKLAKEIRAKFGLEGIGLPSVQFMVTSEHPFWVAEKGWVTANKLTTEDIVVDKDANKYLATPLGYNTRAQAEIFTTADKDVGMMPDYGLDLSVYGRPIDLKTGNILSWNETIKNNFNLSKLYSKNTHWKEDLLEQLPEEDRANAHFHGFSQGDWVNPETIQWDEGEGYVTTTVYNLEVETTHTYFVGEYGIWVHQCAGAKTNIEY</sequence>
<evidence type="ECO:0000313" key="3">
    <source>
        <dbReference type="Proteomes" id="UP000293483"/>
    </source>
</evidence>
<organism evidence="2 3">
    <name type="scientific">Acinetobacter bouvetii</name>
    <dbReference type="NCBI Taxonomy" id="202951"/>
    <lineage>
        <taxon>Bacteria</taxon>
        <taxon>Pseudomonadati</taxon>
        <taxon>Pseudomonadota</taxon>
        <taxon>Gammaproteobacteria</taxon>
        <taxon>Moraxellales</taxon>
        <taxon>Moraxellaceae</taxon>
        <taxon>Acinetobacter</taxon>
    </lineage>
</organism>
<dbReference type="AlphaFoldDB" id="A0A4Q7AVA7"/>
<dbReference type="PROSITE" id="PS50818">
    <property type="entry name" value="INTEIN_C_TER"/>
    <property type="match status" value="1"/>
</dbReference>
<dbReference type="InterPro" id="IPR036844">
    <property type="entry name" value="Hint_dom_sf"/>
</dbReference>
<protein>
    <recommendedName>
        <fullName evidence="1">Hint domain-containing protein</fullName>
    </recommendedName>
</protein>
<feature type="domain" description="Hint" evidence="1">
    <location>
        <begin position="29"/>
        <end position="154"/>
    </location>
</feature>
<name>A0A4Q7AVA7_9GAMM</name>
<dbReference type="Proteomes" id="UP000293483">
    <property type="component" value="Unassembled WGS sequence"/>
</dbReference>
<dbReference type="Gene3D" id="2.170.16.10">
    <property type="entry name" value="Hedgehog/Intein (Hint) domain"/>
    <property type="match status" value="1"/>
</dbReference>